<dbReference type="Proteomes" id="UP000816034">
    <property type="component" value="Unassembled WGS sequence"/>
</dbReference>
<dbReference type="SUPFAM" id="SSF56112">
    <property type="entry name" value="Protein kinase-like (PK-like)"/>
    <property type="match status" value="1"/>
</dbReference>
<evidence type="ECO:0000256" key="1">
    <source>
        <dbReference type="SAM" id="Phobius"/>
    </source>
</evidence>
<keyword evidence="1" id="KW-0472">Membrane</keyword>
<sequence>MASSCGRREILFNKNHHLTFSVIIISSCILLSFLFFSLHSIQTRHFPHHDDDFSQMMVHHVVRAESSSLSEIMSTMSIENHENDTLHLYIDSVNGSDLNQNDCSLKDRPCQSIQAILEKNRALERNILPIVQLNVLSSLLEIPSWINGTYYLPIKKTFRIVGMGIRNTTLYQDVSFQKLDLQLSLLSAMRVKDEMLVVEFSEMTIKTLKLGNMPAVTIFNCLYDTIYLRNVTIINMEFCESIVTPINESKKPSNGSTLLLNMYTKLSFSNIRLNPQSTVFGNVDKSSITNLGLIKATESMIYFFHVIVSNPEENNTLVAYNIAMDNCLLHITDFNQIIIGNAIFTGNLYASRYMQYLSFLQSDEELLQNRPIEILAKDLIFSQSSVNIVAQARASAGLVNCIFTQAKQTGALHLEGVGLLTSITNSQFLDNESARGGAAIMMRSVYFTYVQNCTFAHNRQTSPNFNIGLQTTGGGAIHQYQSVFSSSFCTYVNNTAKTYGGVLYSYLGNRVWLIGDKFHENMAAIGGAIYTKNTMSVLPFILEDCEFRNNFAEKFGGALFSIRAAMQISSFASKLPVISQNTARVTGGGLYQCESTVNWYETRVNEFTQRTEKVLISSESSVQAQALIPQFIKGNTVLTPFHLPDKTSFPGEAFLKLLVKRPQRTRSTSSQTNHDQHQLIPLLGTNSSDPNVYFTTYFGEELTFELWLKDTFGQNIPYDGTLMLIDTVDDEIVYSEVRSNIFEKDEEGKLPLFHPDVKLLSYSYHDPFPQNATVKFSLTFLQDSVVTFYFHVHFVFESCPTMHSSASKTHAMGKKVYYCEFNVAYLSPLIIVIGLVVLITVIVITVFSVRKLKKMKFSVKLLKQKEKAEIELTQKLLDLQTLYASELEHRHSFKDWLIKLEDIEIISKIGEGGQGVVYKARWRNADVALKSIKIDDSDLDSNEFENEASLLSSIRHPNVVTFFGVCLTESNKFMVTEFMHGGSLDSLIYQCKLKKKFIPLADKIHMLSDIASGMSYLHHGRDKMIIHRDLKPGNILLSNDLTCKVCDFGMSKLYQQESDRTKTCRVGTLLYMAPEVLLGEYYNETADVYSFALIMWQLCFDESTLFSSSFSKDAKFTSFMSSEQISQYSSLNDSIVVLPKLVTDGLRLPIPSLPLDASSNTLRTWIDEFFLRNSNGIVSPKSYDTHISVLNDFFNLLVQCWSKDISERPSFSLIFNDLCKMEKNLRSTY</sequence>
<keyword evidence="1" id="KW-1133">Transmembrane helix</keyword>
<dbReference type="InterPro" id="IPR051681">
    <property type="entry name" value="Ser/Thr_Kinases-Pseudokinases"/>
</dbReference>
<dbReference type="PROSITE" id="PS51257">
    <property type="entry name" value="PROKAR_LIPOPROTEIN"/>
    <property type="match status" value="1"/>
</dbReference>
<comment type="caution">
    <text evidence="3">The sequence shown here is derived from an EMBL/GenBank/DDBJ whole genome shotgun (WGS) entry which is preliminary data.</text>
</comment>
<dbReference type="InterPro" id="IPR008271">
    <property type="entry name" value="Ser/Thr_kinase_AS"/>
</dbReference>
<dbReference type="EMBL" id="PYSW02000016">
    <property type="protein sequence ID" value="KAG2386314.1"/>
    <property type="molecule type" value="Genomic_DNA"/>
</dbReference>
<gene>
    <name evidence="3" type="ORF">C9374_002760</name>
</gene>
<dbReference type="PANTHER" id="PTHR44329">
    <property type="entry name" value="SERINE/THREONINE-PROTEIN KINASE TNNI3K-RELATED"/>
    <property type="match status" value="1"/>
</dbReference>
<dbReference type="PROSITE" id="PS00108">
    <property type="entry name" value="PROTEIN_KINASE_ST"/>
    <property type="match status" value="1"/>
</dbReference>
<dbReference type="Gene3D" id="1.10.510.10">
    <property type="entry name" value="Transferase(Phosphotransferase) domain 1"/>
    <property type="match status" value="1"/>
</dbReference>
<feature type="transmembrane region" description="Helical" evidence="1">
    <location>
        <begin position="20"/>
        <end position="38"/>
    </location>
</feature>
<dbReference type="InterPro" id="IPR011050">
    <property type="entry name" value="Pectin_lyase_fold/virulence"/>
</dbReference>
<dbReference type="RefSeq" id="XP_044550306.1">
    <property type="nucleotide sequence ID" value="XM_044692213.1"/>
</dbReference>
<dbReference type="InterPro" id="IPR011009">
    <property type="entry name" value="Kinase-like_dom_sf"/>
</dbReference>
<keyword evidence="4" id="KW-1185">Reference proteome</keyword>
<reference evidence="3 4" key="1">
    <citation type="journal article" date="2018" name="BMC Genomics">
        <title>The genome of Naegleria lovaniensis, the basis for a comparative approach to unravel pathogenicity factors of the human pathogenic amoeba N. fowleri.</title>
        <authorList>
            <person name="Liechti N."/>
            <person name="Schurch N."/>
            <person name="Bruggmann R."/>
            <person name="Wittwer M."/>
        </authorList>
    </citation>
    <scope>NUCLEOTIDE SEQUENCE [LARGE SCALE GENOMIC DNA]</scope>
    <source>
        <strain evidence="3 4">ATCC 30569</strain>
    </source>
</reference>
<dbReference type="GeneID" id="68095215"/>
<dbReference type="InterPro" id="IPR000719">
    <property type="entry name" value="Prot_kinase_dom"/>
</dbReference>
<dbReference type="GO" id="GO:0004674">
    <property type="term" value="F:protein serine/threonine kinase activity"/>
    <property type="evidence" value="ECO:0007669"/>
    <property type="project" value="TreeGrafter"/>
</dbReference>
<feature type="domain" description="Protein kinase" evidence="2">
    <location>
        <begin position="903"/>
        <end position="1225"/>
    </location>
</feature>
<organism evidence="3 4">
    <name type="scientific">Naegleria lovaniensis</name>
    <name type="common">Amoeba</name>
    <dbReference type="NCBI Taxonomy" id="51637"/>
    <lineage>
        <taxon>Eukaryota</taxon>
        <taxon>Discoba</taxon>
        <taxon>Heterolobosea</taxon>
        <taxon>Tetramitia</taxon>
        <taxon>Eutetramitia</taxon>
        <taxon>Vahlkampfiidae</taxon>
        <taxon>Naegleria</taxon>
    </lineage>
</organism>
<dbReference type="PROSITE" id="PS50011">
    <property type="entry name" value="PROTEIN_KINASE_DOM"/>
    <property type="match status" value="1"/>
</dbReference>
<proteinExistence type="predicted"/>
<dbReference type="SUPFAM" id="SSF51126">
    <property type="entry name" value="Pectin lyase-like"/>
    <property type="match status" value="1"/>
</dbReference>
<dbReference type="SMART" id="SM00220">
    <property type="entry name" value="S_TKc"/>
    <property type="match status" value="1"/>
</dbReference>
<evidence type="ECO:0000313" key="4">
    <source>
        <dbReference type="Proteomes" id="UP000816034"/>
    </source>
</evidence>
<protein>
    <recommendedName>
        <fullName evidence="2">Protein kinase domain-containing protein</fullName>
    </recommendedName>
</protein>
<keyword evidence="1" id="KW-0812">Transmembrane</keyword>
<feature type="transmembrane region" description="Helical" evidence="1">
    <location>
        <begin position="825"/>
        <end position="847"/>
    </location>
</feature>
<evidence type="ECO:0000259" key="2">
    <source>
        <dbReference type="PROSITE" id="PS50011"/>
    </source>
</evidence>
<dbReference type="Gene3D" id="3.30.200.20">
    <property type="entry name" value="Phosphorylase Kinase, domain 1"/>
    <property type="match status" value="1"/>
</dbReference>
<accession>A0AA88GV61</accession>
<dbReference type="AlphaFoldDB" id="A0AA88GV61"/>
<name>A0AA88GV61_NAELO</name>
<dbReference type="CDD" id="cd13999">
    <property type="entry name" value="STKc_MAP3K-like"/>
    <property type="match status" value="1"/>
</dbReference>
<dbReference type="Pfam" id="PF00069">
    <property type="entry name" value="Pkinase"/>
    <property type="match status" value="1"/>
</dbReference>
<evidence type="ECO:0000313" key="3">
    <source>
        <dbReference type="EMBL" id="KAG2386314.1"/>
    </source>
</evidence>
<dbReference type="GO" id="GO:0005524">
    <property type="term" value="F:ATP binding"/>
    <property type="evidence" value="ECO:0007669"/>
    <property type="project" value="InterPro"/>
</dbReference>